<dbReference type="Proteomes" id="UP000815325">
    <property type="component" value="Unassembled WGS sequence"/>
</dbReference>
<evidence type="ECO:0000313" key="1">
    <source>
        <dbReference type="EMBL" id="KAF5832226.1"/>
    </source>
</evidence>
<accession>A0ABQ7GC88</accession>
<proteinExistence type="predicted"/>
<name>A0ABQ7GC88_DUNSA</name>
<evidence type="ECO:0008006" key="3">
    <source>
        <dbReference type="Google" id="ProtNLM"/>
    </source>
</evidence>
<evidence type="ECO:0000313" key="2">
    <source>
        <dbReference type="Proteomes" id="UP000815325"/>
    </source>
</evidence>
<comment type="caution">
    <text evidence="1">The sequence shown here is derived from an EMBL/GenBank/DDBJ whole genome shotgun (WGS) entry which is preliminary data.</text>
</comment>
<gene>
    <name evidence="1" type="ORF">DUNSADRAFT_11955</name>
</gene>
<protein>
    <recommendedName>
        <fullName evidence="3">Encoded protein</fullName>
    </recommendedName>
</protein>
<organism evidence="1 2">
    <name type="scientific">Dunaliella salina</name>
    <name type="common">Green alga</name>
    <name type="synonym">Protococcus salinus</name>
    <dbReference type="NCBI Taxonomy" id="3046"/>
    <lineage>
        <taxon>Eukaryota</taxon>
        <taxon>Viridiplantae</taxon>
        <taxon>Chlorophyta</taxon>
        <taxon>core chlorophytes</taxon>
        <taxon>Chlorophyceae</taxon>
        <taxon>CS clade</taxon>
        <taxon>Chlamydomonadales</taxon>
        <taxon>Dunaliellaceae</taxon>
        <taxon>Dunaliella</taxon>
    </lineage>
</organism>
<reference evidence="1" key="1">
    <citation type="submission" date="2017-08" db="EMBL/GenBank/DDBJ databases">
        <authorList>
            <person name="Polle J.E."/>
            <person name="Barry K."/>
            <person name="Cushman J."/>
            <person name="Schmutz J."/>
            <person name="Tran D."/>
            <person name="Hathwaick L.T."/>
            <person name="Yim W.C."/>
            <person name="Jenkins J."/>
            <person name="Mckie-Krisberg Z.M."/>
            <person name="Prochnik S."/>
            <person name="Lindquist E."/>
            <person name="Dockter R.B."/>
            <person name="Adam C."/>
            <person name="Molina H."/>
            <person name="Bunkerborg J."/>
            <person name="Jin E."/>
            <person name="Buchheim M."/>
            <person name="Magnuson J."/>
        </authorList>
    </citation>
    <scope>NUCLEOTIDE SEQUENCE</scope>
    <source>
        <strain evidence="1">CCAP 19/18</strain>
    </source>
</reference>
<dbReference type="EMBL" id="MU069888">
    <property type="protein sequence ID" value="KAF5832226.1"/>
    <property type="molecule type" value="Genomic_DNA"/>
</dbReference>
<sequence length="333" mass="36509">MASVGARWGFGLDGSSKVEFRQIAGEYQAVSGCVMRICLIGSSKDGFRQVAGGCSGVGGCMMRGTLDQFRKDQFKQVVGGSSGVGGCTMRVCLVRFSKVDFRQAVGGFPGIGGLFKSLKDENWQIVGGFPRHDEGYFGWICKGCVQAHCWWILRHRWAHHEGVVYFWFGLPRMQLLGYGPKLAHAPISLAQITDFQSWLFFKDLSLLSTPFALQLLGYGPKLAHAPISLAQMADFQSWRNPGSRISHTTTGLLDTLAQQRRFGSAPPLHYGKKGPPGEAFPLGLNPLQNDPSSKAGMSALDEFKRRSSLDNSLLDRSRVEVRVPTCTGPTSVW</sequence>
<keyword evidence="2" id="KW-1185">Reference proteome</keyword>